<keyword evidence="1" id="KW-1133">Transmembrane helix</keyword>
<gene>
    <name evidence="3" type="primary">TMKL1</name>
    <name evidence="3" type="ORF">AXF42_Ash018708</name>
</gene>
<evidence type="ECO:0000313" key="4">
    <source>
        <dbReference type="Proteomes" id="UP000236161"/>
    </source>
</evidence>
<sequence>MERHRKLRIIFGLICPFLFLLLLAAVCLYFRTRWIIRRRRSYGSSLEMGGFHFKEAEELVVFAGGEHLRIQDILDAPGEVVGKSTYGTLYKAGIAGDEIGDGCVAIMLLRFIRPVCIGRSRDILPVIREMGCVRNPNLVPLRALYVGPKGEKLFVHPFYSAGNLAQFLKGKRTEDRWDIIHKISLGIARGLNHLHNGLQKPLIHGNLKSKNVLLDASFQPQLSDFGLHLLLSPAAAQEMLEALAAQGYKAPELIKMKDATEQTDIYSFGIVLLEMITRMEAASCRILAIDCKFWDEFSSDLINGGKEKKSCSEEIMKMYELAMACCSSSPALRPDIKLIIRKLEVIGVQ</sequence>
<dbReference type="Gene3D" id="1.10.510.10">
    <property type="entry name" value="Transferase(Phosphotransferase) domain 1"/>
    <property type="match status" value="1"/>
</dbReference>
<dbReference type="GO" id="GO:0005524">
    <property type="term" value="F:ATP binding"/>
    <property type="evidence" value="ECO:0007669"/>
    <property type="project" value="InterPro"/>
</dbReference>
<dbReference type="SUPFAM" id="SSF56112">
    <property type="entry name" value="Protein kinase-like (PK-like)"/>
    <property type="match status" value="1"/>
</dbReference>
<protein>
    <submittedName>
        <fullName evidence="3">Kinase-like protein TMKL1</fullName>
        <ecNumber evidence="3">2.7.11.1</ecNumber>
    </submittedName>
</protein>
<organism evidence="3 4">
    <name type="scientific">Apostasia shenzhenica</name>
    <dbReference type="NCBI Taxonomy" id="1088818"/>
    <lineage>
        <taxon>Eukaryota</taxon>
        <taxon>Viridiplantae</taxon>
        <taxon>Streptophyta</taxon>
        <taxon>Embryophyta</taxon>
        <taxon>Tracheophyta</taxon>
        <taxon>Spermatophyta</taxon>
        <taxon>Magnoliopsida</taxon>
        <taxon>Liliopsida</taxon>
        <taxon>Asparagales</taxon>
        <taxon>Orchidaceae</taxon>
        <taxon>Apostasioideae</taxon>
        <taxon>Apostasia</taxon>
    </lineage>
</organism>
<dbReference type="GO" id="GO:0004674">
    <property type="term" value="F:protein serine/threonine kinase activity"/>
    <property type="evidence" value="ECO:0007669"/>
    <property type="project" value="UniProtKB-EC"/>
</dbReference>
<feature type="transmembrane region" description="Helical" evidence="1">
    <location>
        <begin position="6"/>
        <end position="30"/>
    </location>
</feature>
<name>A0A2H9ZZR3_9ASPA</name>
<dbReference type="OrthoDB" id="4062651at2759"/>
<evidence type="ECO:0000313" key="3">
    <source>
        <dbReference type="EMBL" id="PKA48766.1"/>
    </source>
</evidence>
<feature type="domain" description="Protein kinase" evidence="2">
    <location>
        <begin position="75"/>
        <end position="346"/>
    </location>
</feature>
<accession>A0A2H9ZZR3</accession>
<evidence type="ECO:0000259" key="2">
    <source>
        <dbReference type="PROSITE" id="PS50011"/>
    </source>
</evidence>
<keyword evidence="1" id="KW-0472">Membrane</keyword>
<evidence type="ECO:0000256" key="1">
    <source>
        <dbReference type="SAM" id="Phobius"/>
    </source>
</evidence>
<dbReference type="EMBL" id="KZ452209">
    <property type="protein sequence ID" value="PKA48766.1"/>
    <property type="molecule type" value="Genomic_DNA"/>
</dbReference>
<dbReference type="PANTHER" id="PTHR48008">
    <property type="entry name" value="LEUCINE-RICH REPEAT RECEPTOR-LIKE PROTEIN KINASE IMK3-RELATED"/>
    <property type="match status" value="1"/>
</dbReference>
<dbReference type="InterPro" id="IPR011009">
    <property type="entry name" value="Kinase-like_dom_sf"/>
</dbReference>
<keyword evidence="4" id="KW-1185">Reference proteome</keyword>
<dbReference type="Proteomes" id="UP000236161">
    <property type="component" value="Unassembled WGS sequence"/>
</dbReference>
<dbReference type="Pfam" id="PF07714">
    <property type="entry name" value="PK_Tyr_Ser-Thr"/>
    <property type="match status" value="1"/>
</dbReference>
<dbReference type="PROSITE" id="PS50011">
    <property type="entry name" value="PROTEIN_KINASE_DOM"/>
    <property type="match status" value="1"/>
</dbReference>
<keyword evidence="3" id="KW-0418">Kinase</keyword>
<keyword evidence="1" id="KW-0812">Transmembrane</keyword>
<dbReference type="AlphaFoldDB" id="A0A2H9ZZR3"/>
<keyword evidence="3" id="KW-0808">Transferase</keyword>
<dbReference type="PANTHER" id="PTHR48008:SF13">
    <property type="entry name" value="PROTEIN KINASE SUPERFAMILY PROTEIN"/>
    <property type="match status" value="1"/>
</dbReference>
<dbReference type="InterPro" id="IPR000719">
    <property type="entry name" value="Prot_kinase_dom"/>
</dbReference>
<proteinExistence type="predicted"/>
<dbReference type="InterPro" id="IPR001245">
    <property type="entry name" value="Ser-Thr/Tyr_kinase_cat_dom"/>
</dbReference>
<dbReference type="STRING" id="1088818.A0A2H9ZZR3"/>
<dbReference type="EC" id="2.7.11.1" evidence="3"/>
<dbReference type="InterPro" id="IPR052451">
    <property type="entry name" value="Ser/Thr_kinase-like"/>
</dbReference>
<reference evidence="3 4" key="1">
    <citation type="journal article" date="2017" name="Nature">
        <title>The Apostasia genome and the evolution of orchids.</title>
        <authorList>
            <person name="Zhang G.Q."/>
            <person name="Liu K.W."/>
            <person name="Li Z."/>
            <person name="Lohaus R."/>
            <person name="Hsiao Y.Y."/>
            <person name="Niu S.C."/>
            <person name="Wang J.Y."/>
            <person name="Lin Y.C."/>
            <person name="Xu Q."/>
            <person name="Chen L.J."/>
            <person name="Yoshida K."/>
            <person name="Fujiwara S."/>
            <person name="Wang Z.W."/>
            <person name="Zhang Y.Q."/>
            <person name="Mitsuda N."/>
            <person name="Wang M."/>
            <person name="Liu G.H."/>
            <person name="Pecoraro L."/>
            <person name="Huang H.X."/>
            <person name="Xiao X.J."/>
            <person name="Lin M."/>
            <person name="Wu X.Y."/>
            <person name="Wu W.L."/>
            <person name="Chen Y.Y."/>
            <person name="Chang S.B."/>
            <person name="Sakamoto S."/>
            <person name="Ohme-Takagi M."/>
            <person name="Yagi M."/>
            <person name="Zeng S.J."/>
            <person name="Shen C.Y."/>
            <person name="Yeh C.M."/>
            <person name="Luo Y.B."/>
            <person name="Tsai W.C."/>
            <person name="Van de Peer Y."/>
            <person name="Liu Z.J."/>
        </authorList>
    </citation>
    <scope>NUCLEOTIDE SEQUENCE [LARGE SCALE GENOMIC DNA]</scope>
    <source>
        <strain evidence="4">cv. Shenzhen</strain>
        <tissue evidence="3">Stem</tissue>
    </source>
</reference>